<accession>A0A6G1ZCN9</accession>
<proteinExistence type="predicted"/>
<dbReference type="AlphaFoldDB" id="A0A6G1ZCN9"/>
<comment type="caution">
    <text evidence="1">The sequence shown here is derived from an EMBL/GenBank/DDBJ whole genome shotgun (WGS) entry which is preliminary data.</text>
</comment>
<sequence>MNKIFLIAFLLFVTISNILSQMKENDYLVAKINNPTFGAVQFRQLGLNPNNTQLLSNEKYKTSPFVQKEFSKNGYFDDEIFDWFYILLKQEWERFCTKTLEENMMLETEYYFEDGQRPIIEKIKVNGCYFWRSKILF</sequence>
<dbReference type="EMBL" id="WKLP01000012">
    <property type="protein sequence ID" value="MRY11697.1"/>
    <property type="molecule type" value="Genomic_DNA"/>
</dbReference>
<protein>
    <submittedName>
        <fullName evidence="1">Uncharacterized protein</fullName>
    </submittedName>
</protein>
<gene>
    <name evidence="1" type="ORF">GKE01_09480</name>
</gene>
<reference evidence="1" key="1">
    <citation type="journal article" date="2019" name="Nat. Med.">
        <title>A library of human gut bacterial isolates paired with longitudinal multiomics data enables mechanistic microbiome research.</title>
        <authorList>
            <person name="Poyet M."/>
            <person name="Groussin M."/>
            <person name="Gibbons S.M."/>
            <person name="Avila-Pacheco J."/>
            <person name="Jiang X."/>
            <person name="Kearney S.M."/>
            <person name="Perrotta A.R."/>
            <person name="Berdy B."/>
            <person name="Zhao S."/>
            <person name="Lieberman T.D."/>
            <person name="Swanson P.K."/>
            <person name="Smith M."/>
            <person name="Roesemann S."/>
            <person name="Alexander J.E."/>
            <person name="Rich S.A."/>
            <person name="Livny J."/>
            <person name="Vlamakis H."/>
            <person name="Clish C."/>
            <person name="Bullock K."/>
            <person name="Deik A."/>
            <person name="Scott J."/>
            <person name="Pierce K.A."/>
            <person name="Xavier R.J."/>
            <person name="Alm E.J."/>
        </authorList>
    </citation>
    <scope>NUCLEOTIDE SEQUENCE</scope>
    <source>
        <strain evidence="1">BIOML-A4</strain>
    </source>
</reference>
<name>A0A6G1ZCN9_9BACT</name>
<organism evidence="1">
    <name type="scientific">Parabacteroides goldsteinii</name>
    <dbReference type="NCBI Taxonomy" id="328812"/>
    <lineage>
        <taxon>Bacteria</taxon>
        <taxon>Pseudomonadati</taxon>
        <taxon>Bacteroidota</taxon>
        <taxon>Bacteroidia</taxon>
        <taxon>Bacteroidales</taxon>
        <taxon>Tannerellaceae</taxon>
        <taxon>Parabacteroides</taxon>
    </lineage>
</organism>
<evidence type="ECO:0000313" key="1">
    <source>
        <dbReference type="EMBL" id="MRY11697.1"/>
    </source>
</evidence>
<dbReference type="RefSeq" id="WP_010802515.1">
    <property type="nucleotide sequence ID" value="NZ_CAJSYT010000001.1"/>
</dbReference>